<accession>A0ABX1J2Y1</accession>
<keyword evidence="5" id="KW-1185">Reference proteome</keyword>
<dbReference type="InterPro" id="IPR036388">
    <property type="entry name" value="WH-like_DNA-bd_sf"/>
</dbReference>
<evidence type="ECO:0000259" key="3">
    <source>
        <dbReference type="PROSITE" id="PS50921"/>
    </source>
</evidence>
<dbReference type="Pfam" id="PF03861">
    <property type="entry name" value="ANTAR"/>
    <property type="match status" value="1"/>
</dbReference>
<evidence type="ECO:0000313" key="5">
    <source>
        <dbReference type="Proteomes" id="UP000715441"/>
    </source>
</evidence>
<protein>
    <submittedName>
        <fullName evidence="4">GAF and ANTAR domain-containing protein</fullName>
    </submittedName>
</protein>
<dbReference type="Gene3D" id="3.30.450.40">
    <property type="match status" value="1"/>
</dbReference>
<feature type="domain" description="ANTAR" evidence="3">
    <location>
        <begin position="168"/>
        <end position="229"/>
    </location>
</feature>
<dbReference type="PROSITE" id="PS50921">
    <property type="entry name" value="ANTAR"/>
    <property type="match status" value="1"/>
</dbReference>
<evidence type="ECO:0000256" key="1">
    <source>
        <dbReference type="ARBA" id="ARBA00023015"/>
    </source>
</evidence>
<dbReference type="Gene3D" id="1.10.10.10">
    <property type="entry name" value="Winged helix-like DNA-binding domain superfamily/Winged helix DNA-binding domain"/>
    <property type="match status" value="1"/>
</dbReference>
<sequence>MTGPQHAVTTAFVELADTLVADFDLVDFLHLLTVRCQQTLGVDAVGLLLADNRGGLNLLAASSEQAQLLELFQLQHEEGPCLDCYHTGAPLSCPDLTAETTRWPRFTAEALGAGFAAVHALPMRLRDEVLGGLNLFTTEAGPLDPTLLSVAQALADVATIGLLHERAMRTRDLIAEQLQNAINSRLAVEQAKGIVAERADISVSDAFERLHTYARSRHWKLHDLAWAVVNHYPAIADLYTDGDDT</sequence>
<comment type="caution">
    <text evidence="4">The sequence shown here is derived from an EMBL/GenBank/DDBJ whole genome shotgun (WGS) entry which is preliminary data.</text>
</comment>
<keyword evidence="2" id="KW-0804">Transcription</keyword>
<dbReference type="SUPFAM" id="SSF55781">
    <property type="entry name" value="GAF domain-like"/>
    <property type="match status" value="1"/>
</dbReference>
<name>A0ABX1J2Y1_9PSEU</name>
<keyword evidence="1" id="KW-0805">Transcription regulation</keyword>
<dbReference type="InterPro" id="IPR003018">
    <property type="entry name" value="GAF"/>
</dbReference>
<dbReference type="SMART" id="SM01012">
    <property type="entry name" value="ANTAR"/>
    <property type="match status" value="1"/>
</dbReference>
<dbReference type="RefSeq" id="WP_168515497.1">
    <property type="nucleotide sequence ID" value="NZ_JAAXLS010000007.1"/>
</dbReference>
<dbReference type="InterPro" id="IPR005561">
    <property type="entry name" value="ANTAR"/>
</dbReference>
<dbReference type="Proteomes" id="UP000715441">
    <property type="component" value="Unassembled WGS sequence"/>
</dbReference>
<dbReference type="InterPro" id="IPR029016">
    <property type="entry name" value="GAF-like_dom_sf"/>
</dbReference>
<dbReference type="InterPro" id="IPR012074">
    <property type="entry name" value="GAF_ANTAR"/>
</dbReference>
<proteinExistence type="predicted"/>
<dbReference type="EMBL" id="JAAXLS010000007">
    <property type="protein sequence ID" value="NKQ54014.1"/>
    <property type="molecule type" value="Genomic_DNA"/>
</dbReference>
<dbReference type="Pfam" id="PF13185">
    <property type="entry name" value="GAF_2"/>
    <property type="match status" value="1"/>
</dbReference>
<organism evidence="4 5">
    <name type="scientific">Amycolatopsis acididurans</name>
    <dbReference type="NCBI Taxonomy" id="2724524"/>
    <lineage>
        <taxon>Bacteria</taxon>
        <taxon>Bacillati</taxon>
        <taxon>Actinomycetota</taxon>
        <taxon>Actinomycetes</taxon>
        <taxon>Pseudonocardiales</taxon>
        <taxon>Pseudonocardiaceae</taxon>
        <taxon>Amycolatopsis</taxon>
    </lineage>
</organism>
<evidence type="ECO:0000256" key="2">
    <source>
        <dbReference type="ARBA" id="ARBA00023163"/>
    </source>
</evidence>
<reference evidence="4 5" key="1">
    <citation type="submission" date="2020-04" db="EMBL/GenBank/DDBJ databases">
        <title>Novel species.</title>
        <authorList>
            <person name="Teo W.F.A."/>
            <person name="Lipun K."/>
            <person name="Srisuk N."/>
            <person name="Duangmal K."/>
        </authorList>
    </citation>
    <scope>NUCLEOTIDE SEQUENCE [LARGE SCALE GENOMIC DNA]</scope>
    <source>
        <strain evidence="4 5">K13G38</strain>
    </source>
</reference>
<evidence type="ECO:0000313" key="4">
    <source>
        <dbReference type="EMBL" id="NKQ54014.1"/>
    </source>
</evidence>
<dbReference type="PIRSF" id="PIRSF036625">
    <property type="entry name" value="GAF_ANTAR"/>
    <property type="match status" value="1"/>
</dbReference>
<gene>
    <name evidence="4" type="ORF">HFP15_14090</name>
</gene>